<dbReference type="GO" id="GO:0016020">
    <property type="term" value="C:membrane"/>
    <property type="evidence" value="ECO:0007669"/>
    <property type="project" value="UniProtKB-SubCell"/>
</dbReference>
<feature type="transmembrane region" description="Helical" evidence="7">
    <location>
        <begin position="228"/>
        <end position="248"/>
    </location>
</feature>
<dbReference type="Proteomes" id="UP000783686">
    <property type="component" value="Unassembled WGS sequence"/>
</dbReference>
<evidence type="ECO:0000256" key="1">
    <source>
        <dbReference type="ARBA" id="ARBA00004141"/>
    </source>
</evidence>
<feature type="domain" description="Major facilitator superfamily (MFS) profile" evidence="8">
    <location>
        <begin position="71"/>
        <end position="501"/>
    </location>
</feature>
<comment type="similarity">
    <text evidence="6">Belongs to the major facilitator superfamily. Spinster (TC 2.A.1.49) family.</text>
</comment>
<dbReference type="CDD" id="cd17328">
    <property type="entry name" value="MFS_spinster_like"/>
    <property type="match status" value="1"/>
</dbReference>
<feature type="transmembrane region" description="Helical" evidence="7">
    <location>
        <begin position="399"/>
        <end position="426"/>
    </location>
</feature>
<dbReference type="InterPro" id="IPR036259">
    <property type="entry name" value="MFS_trans_sf"/>
</dbReference>
<feature type="transmembrane region" description="Helical" evidence="7">
    <location>
        <begin position="477"/>
        <end position="500"/>
    </location>
</feature>
<keyword evidence="2" id="KW-0813">Transport</keyword>
<evidence type="ECO:0000259" key="8">
    <source>
        <dbReference type="PROSITE" id="PS50850"/>
    </source>
</evidence>
<comment type="subcellular location">
    <subcellularLocation>
        <location evidence="1">Membrane</location>
        <topology evidence="1">Multi-pass membrane protein</topology>
    </subcellularLocation>
</comment>
<name>A0A811L759_9BILA</name>
<dbReference type="SUPFAM" id="SSF103473">
    <property type="entry name" value="MFS general substrate transporter"/>
    <property type="match status" value="1"/>
</dbReference>
<evidence type="ECO:0000313" key="10">
    <source>
        <dbReference type="Proteomes" id="UP000614601"/>
    </source>
</evidence>
<comment type="caution">
    <text evidence="9">The sequence shown here is derived from an EMBL/GenBank/DDBJ whole genome shotgun (WGS) entry which is preliminary data.</text>
</comment>
<sequence length="544" mass="59563">MTEESHGDAPRKASFHDVSLAAVPDPVMTAKRVHSEENGSKTGTTIIQSTNTYSYITTEIDDKITPKGYAIITILFTINLLNYMDRLTISAVLTDVTAYYNLSSSQGGLLQTVFIVFFMAVAPICGYLGDRYNRKWIMVAGLVIWIAAVLASTFVPRNLFYLFLFLRGVVGTGEASYSVIAPTVIADMFKATVRSRVLMVFYLAIPLGSGLGYIIGSNVASAMGAWQWGLRVTPIFGALCVVVLAVFVEEPEREVLEKIQDEDAGNIIEDCWYLLKNKTYVFSTWGYTFVIFTVGTLSWWAPSTIEYAKAASANLSSTSELSPEDQNSIGTIFGGITLISGLVGVITGTLVATMWKKGSFCFRNCQSRRADIFVCIFGSAIAVPFLYVALLTIGGVMTLSYVFIFITVTALSLNWACNVDLLMYIVPPRKRNIASAVQTSVGHAFGDASGPWIVGQIADWAAAGDTTPQAKFDSLKLAFWLPNVLLILSVVMYTLSAFTLRSDLGKLQKLDVVKYEKNSDTINTKKMTSAVGDSTKNHFKSQEY</sequence>
<keyword evidence="4 7" id="KW-1133">Transmembrane helix</keyword>
<evidence type="ECO:0000256" key="5">
    <source>
        <dbReference type="ARBA" id="ARBA00023136"/>
    </source>
</evidence>
<feature type="transmembrane region" description="Helical" evidence="7">
    <location>
        <begin position="197"/>
        <end position="216"/>
    </location>
</feature>
<dbReference type="Proteomes" id="UP000614601">
    <property type="component" value="Unassembled WGS sequence"/>
</dbReference>
<organism evidence="9 10">
    <name type="scientific">Bursaphelenchus okinawaensis</name>
    <dbReference type="NCBI Taxonomy" id="465554"/>
    <lineage>
        <taxon>Eukaryota</taxon>
        <taxon>Metazoa</taxon>
        <taxon>Ecdysozoa</taxon>
        <taxon>Nematoda</taxon>
        <taxon>Chromadorea</taxon>
        <taxon>Rhabditida</taxon>
        <taxon>Tylenchina</taxon>
        <taxon>Tylenchomorpha</taxon>
        <taxon>Aphelenchoidea</taxon>
        <taxon>Aphelenchoididae</taxon>
        <taxon>Bursaphelenchus</taxon>
    </lineage>
</organism>
<feature type="transmembrane region" description="Helical" evidence="7">
    <location>
        <begin position="69"/>
        <end position="89"/>
    </location>
</feature>
<feature type="transmembrane region" description="Helical" evidence="7">
    <location>
        <begin position="280"/>
        <end position="301"/>
    </location>
</feature>
<reference evidence="9" key="1">
    <citation type="submission" date="2020-09" db="EMBL/GenBank/DDBJ databases">
        <authorList>
            <person name="Kikuchi T."/>
        </authorList>
    </citation>
    <scope>NUCLEOTIDE SEQUENCE</scope>
    <source>
        <strain evidence="9">SH1</strain>
    </source>
</reference>
<dbReference type="InterPro" id="IPR044770">
    <property type="entry name" value="MFS_spinster-like"/>
</dbReference>
<evidence type="ECO:0000256" key="4">
    <source>
        <dbReference type="ARBA" id="ARBA00022989"/>
    </source>
</evidence>
<feature type="transmembrane region" description="Helical" evidence="7">
    <location>
        <begin position="329"/>
        <end position="351"/>
    </location>
</feature>
<evidence type="ECO:0000256" key="2">
    <source>
        <dbReference type="ARBA" id="ARBA00022448"/>
    </source>
</evidence>
<protein>
    <recommendedName>
        <fullName evidence="8">Major facilitator superfamily (MFS) profile domain-containing protein</fullName>
    </recommendedName>
</protein>
<evidence type="ECO:0000256" key="3">
    <source>
        <dbReference type="ARBA" id="ARBA00022692"/>
    </source>
</evidence>
<dbReference type="EMBL" id="CAJFDH010000005">
    <property type="protein sequence ID" value="CAD5223541.1"/>
    <property type="molecule type" value="Genomic_DNA"/>
</dbReference>
<evidence type="ECO:0000313" key="9">
    <source>
        <dbReference type="EMBL" id="CAD5223541.1"/>
    </source>
</evidence>
<dbReference type="PANTHER" id="PTHR23505">
    <property type="entry name" value="SPINSTER"/>
    <property type="match status" value="1"/>
</dbReference>
<keyword evidence="5 7" id="KW-0472">Membrane</keyword>
<keyword evidence="10" id="KW-1185">Reference proteome</keyword>
<keyword evidence="3 7" id="KW-0812">Transmembrane</keyword>
<feature type="transmembrane region" description="Helical" evidence="7">
    <location>
        <begin position="109"/>
        <end position="129"/>
    </location>
</feature>
<dbReference type="GO" id="GO:0022857">
    <property type="term" value="F:transmembrane transporter activity"/>
    <property type="evidence" value="ECO:0007669"/>
    <property type="project" value="InterPro"/>
</dbReference>
<dbReference type="EMBL" id="CAJFCW020000005">
    <property type="protein sequence ID" value="CAG9118169.1"/>
    <property type="molecule type" value="Genomic_DNA"/>
</dbReference>
<accession>A0A811L759</accession>
<dbReference type="InterPro" id="IPR020846">
    <property type="entry name" value="MFS_dom"/>
</dbReference>
<gene>
    <name evidence="9" type="ORF">BOKJ2_LOCUS10311</name>
</gene>
<evidence type="ECO:0000256" key="6">
    <source>
        <dbReference type="ARBA" id="ARBA00024338"/>
    </source>
</evidence>
<dbReference type="InterPro" id="IPR011701">
    <property type="entry name" value="MFS"/>
</dbReference>
<feature type="transmembrane region" description="Helical" evidence="7">
    <location>
        <begin position="372"/>
        <end position="393"/>
    </location>
</feature>
<dbReference type="Pfam" id="PF07690">
    <property type="entry name" value="MFS_1"/>
    <property type="match status" value="1"/>
</dbReference>
<dbReference type="Gene3D" id="1.20.1250.20">
    <property type="entry name" value="MFS general substrate transporter like domains"/>
    <property type="match status" value="1"/>
</dbReference>
<dbReference type="OrthoDB" id="6770063at2759"/>
<dbReference type="AlphaFoldDB" id="A0A811L759"/>
<proteinExistence type="inferred from homology"/>
<dbReference type="PANTHER" id="PTHR23505:SF88">
    <property type="entry name" value="MAJOR FACILITATOR SUPERFAMILY (MFS) PROFILE DOMAIN-CONTAINING PROTEIN"/>
    <property type="match status" value="1"/>
</dbReference>
<evidence type="ECO:0000256" key="7">
    <source>
        <dbReference type="SAM" id="Phobius"/>
    </source>
</evidence>
<dbReference type="PROSITE" id="PS50850">
    <property type="entry name" value="MFS"/>
    <property type="match status" value="1"/>
</dbReference>
<feature type="transmembrane region" description="Helical" evidence="7">
    <location>
        <begin position="136"/>
        <end position="155"/>
    </location>
</feature>
<feature type="transmembrane region" description="Helical" evidence="7">
    <location>
        <begin position="161"/>
        <end position="185"/>
    </location>
</feature>